<feature type="region of interest" description="Disordered" evidence="1">
    <location>
        <begin position="1"/>
        <end position="29"/>
    </location>
</feature>
<accession>A0A927I0N5</accession>
<dbReference type="EMBL" id="JACXWY010000011">
    <property type="protein sequence ID" value="MBD3847499.1"/>
    <property type="molecule type" value="Genomic_DNA"/>
</dbReference>
<evidence type="ECO:0000313" key="3">
    <source>
        <dbReference type="Proteomes" id="UP000619295"/>
    </source>
</evidence>
<evidence type="ECO:0000313" key="2">
    <source>
        <dbReference type="EMBL" id="MBD3847499.1"/>
    </source>
</evidence>
<evidence type="ECO:0000256" key="1">
    <source>
        <dbReference type="SAM" id="MobiDB-lite"/>
    </source>
</evidence>
<dbReference type="RefSeq" id="WP_191124918.1">
    <property type="nucleotide sequence ID" value="NZ_JACXWY010000011.1"/>
</dbReference>
<organism evidence="2 3">
    <name type="scientific">Bosea spartocytisi</name>
    <dbReference type="NCBI Taxonomy" id="2773451"/>
    <lineage>
        <taxon>Bacteria</taxon>
        <taxon>Pseudomonadati</taxon>
        <taxon>Pseudomonadota</taxon>
        <taxon>Alphaproteobacteria</taxon>
        <taxon>Hyphomicrobiales</taxon>
        <taxon>Boseaceae</taxon>
        <taxon>Bosea</taxon>
    </lineage>
</organism>
<proteinExistence type="predicted"/>
<dbReference type="AlphaFoldDB" id="A0A927I0N5"/>
<name>A0A927I0N5_9HYPH</name>
<reference evidence="2" key="1">
    <citation type="submission" date="2020-09" db="EMBL/GenBank/DDBJ databases">
        <title>Bosea spartocytisi sp. nov. a root nodule endophyte of Spartocytisus supranubius in the high mountain ecosystem fo the Teide National Park (Canary Islands, Spain).</title>
        <authorList>
            <person name="Pulido-Suarez L."/>
            <person name="Peix A."/>
            <person name="Igual J.M."/>
            <person name="Socas-Perez N."/>
            <person name="Velazquez E."/>
            <person name="Flores-Felix J.D."/>
            <person name="Leon-Barrios M."/>
        </authorList>
    </citation>
    <scope>NUCLEOTIDE SEQUENCE</scope>
    <source>
        <strain evidence="2">SSUT16</strain>
    </source>
</reference>
<comment type="caution">
    <text evidence="2">The sequence shown here is derived from an EMBL/GenBank/DDBJ whole genome shotgun (WGS) entry which is preliminary data.</text>
</comment>
<gene>
    <name evidence="2" type="ORF">IED13_17500</name>
</gene>
<protein>
    <submittedName>
        <fullName evidence="2">Uncharacterized protein</fullName>
    </submittedName>
</protein>
<keyword evidence="3" id="KW-1185">Reference proteome</keyword>
<sequence length="303" mass="32091">MTKSDMEVVGNGARKSGAGDIKPPPEASARATVAANSGAPSARPSRYFYDITADGTHQGKSTIATRLRAHCEDAGLSVTMVRIESEHVAKGLGDDDVLVPVEEIGQAGRVVGGIVGVMEPALTAVTRMIERGGVVVMDWGGGLGEYRLELLAATGLDHVLAQENIPAWTIVVATDIETSMAQALRVLERTALMAPELQRAVVLNRLHGAFDAASSTPQGRRKDALLSHKGLGATLNFPLVSGQSMAALAPLGLDHRAMLELIPEEVARRLGISPFLARALLAHFAAWYAKSTEEMEKIAPFSE</sequence>
<dbReference type="Proteomes" id="UP000619295">
    <property type="component" value="Unassembled WGS sequence"/>
</dbReference>